<protein>
    <submittedName>
        <fullName evidence="1">Uncharacterized protein</fullName>
    </submittedName>
</protein>
<evidence type="ECO:0000313" key="1">
    <source>
        <dbReference type="EMBL" id="NMM64025.1"/>
    </source>
</evidence>
<sequence>MNKKESTTTKLSKSLKNLKLYIISYYKIFIKNKNAVDNIYLPIIRERMKENKSLNLKLKSIQSKNLTLEKEVLKLKSSASKKKNLIEDLQQLTLIRSDY</sequence>
<dbReference type="RefSeq" id="WP_169298622.1">
    <property type="nucleotide sequence ID" value="NZ_JABBNI010000030.1"/>
</dbReference>
<proteinExistence type="predicted"/>
<reference evidence="1 2" key="1">
    <citation type="submission" date="2020-06" db="EMBL/GenBank/DDBJ databases">
        <title>Complete Genome Sequence of Clostridium muelleri sp. nov. P21T, an Acid-Alcohol Producing Acetogen Isolated from Old Hay.</title>
        <authorList>
            <person name="Duncan K.E."/>
            <person name="Tanner R.S."/>
        </authorList>
    </citation>
    <scope>NUCLEOTIDE SEQUENCE [LARGE SCALE GENOMIC DNA]</scope>
    <source>
        <strain evidence="1 2">P21</strain>
    </source>
</reference>
<evidence type="ECO:0000313" key="2">
    <source>
        <dbReference type="Proteomes" id="UP000537131"/>
    </source>
</evidence>
<dbReference type="Proteomes" id="UP000537131">
    <property type="component" value="Unassembled WGS sequence"/>
</dbReference>
<accession>A0A7Y0EID0</accession>
<comment type="caution">
    <text evidence="1">The sequence shown here is derived from an EMBL/GenBank/DDBJ whole genome shotgun (WGS) entry which is preliminary data.</text>
</comment>
<gene>
    <name evidence="1" type="ORF">HBE96_15355</name>
</gene>
<organism evidence="1 2">
    <name type="scientific">Clostridium muellerianum</name>
    <dbReference type="NCBI Taxonomy" id="2716538"/>
    <lineage>
        <taxon>Bacteria</taxon>
        <taxon>Bacillati</taxon>
        <taxon>Bacillota</taxon>
        <taxon>Clostridia</taxon>
        <taxon>Eubacteriales</taxon>
        <taxon>Clostridiaceae</taxon>
        <taxon>Clostridium</taxon>
    </lineage>
</organism>
<dbReference type="EMBL" id="JABBNI010000030">
    <property type="protein sequence ID" value="NMM64025.1"/>
    <property type="molecule type" value="Genomic_DNA"/>
</dbReference>
<dbReference type="AlphaFoldDB" id="A0A7Y0EID0"/>
<name>A0A7Y0EID0_9CLOT</name>
<keyword evidence="2" id="KW-1185">Reference proteome</keyword>